<dbReference type="RefSeq" id="WP_284207063.1">
    <property type="nucleotide sequence ID" value="NZ_BSSU01000005.1"/>
</dbReference>
<organism evidence="1 2">
    <name type="scientific">Thalassotalea eurytherma</name>
    <dbReference type="NCBI Taxonomy" id="1144278"/>
    <lineage>
        <taxon>Bacteria</taxon>
        <taxon>Pseudomonadati</taxon>
        <taxon>Pseudomonadota</taxon>
        <taxon>Gammaproteobacteria</taxon>
        <taxon>Alteromonadales</taxon>
        <taxon>Colwelliaceae</taxon>
        <taxon>Thalassotalea</taxon>
    </lineage>
</organism>
<evidence type="ECO:0000313" key="1">
    <source>
        <dbReference type="EMBL" id="GLX81724.1"/>
    </source>
</evidence>
<protein>
    <submittedName>
        <fullName evidence="1">Uncharacterized protein</fullName>
    </submittedName>
</protein>
<reference evidence="1 2" key="1">
    <citation type="submission" date="2023-03" db="EMBL/GenBank/DDBJ databases">
        <title>Draft genome sequence of Thalassotalea eurytherma JCM 18482T.</title>
        <authorList>
            <person name="Sawabe T."/>
        </authorList>
    </citation>
    <scope>NUCLEOTIDE SEQUENCE [LARGE SCALE GENOMIC DNA]</scope>
    <source>
        <strain evidence="1 2">JCM 18482</strain>
    </source>
</reference>
<evidence type="ECO:0000313" key="2">
    <source>
        <dbReference type="Proteomes" id="UP001157133"/>
    </source>
</evidence>
<dbReference type="EMBL" id="BSSU01000005">
    <property type="protein sequence ID" value="GLX81724.1"/>
    <property type="molecule type" value="Genomic_DNA"/>
</dbReference>
<comment type="caution">
    <text evidence="1">The sequence shown here is derived from an EMBL/GenBank/DDBJ whole genome shotgun (WGS) entry which is preliminary data.</text>
</comment>
<dbReference type="Proteomes" id="UP001157133">
    <property type="component" value="Unassembled WGS sequence"/>
</dbReference>
<name>A0ABQ6H2H3_9GAMM</name>
<proteinExistence type="predicted"/>
<accession>A0ABQ6H2H3</accession>
<gene>
    <name evidence="1" type="ORF">theurythT_11760</name>
</gene>
<sequence>MDVASYRRLNELVTKFSKNRHNEHEYMEIHHILDDAITRIEEIELTEVSYNDDFQIELERELAKAK</sequence>
<keyword evidence="2" id="KW-1185">Reference proteome</keyword>